<evidence type="ECO:0000256" key="2">
    <source>
        <dbReference type="ARBA" id="ARBA00001946"/>
    </source>
</evidence>
<feature type="domain" description="ATP-grasp" evidence="14">
    <location>
        <begin position="107"/>
        <end position="303"/>
    </location>
</feature>
<dbReference type="SMART" id="SM01209">
    <property type="entry name" value="GARS_A"/>
    <property type="match status" value="1"/>
</dbReference>
<evidence type="ECO:0000256" key="4">
    <source>
        <dbReference type="ARBA" id="ARBA00013255"/>
    </source>
</evidence>
<reference evidence="16" key="1">
    <citation type="journal article" date="2019" name="Int. J. Syst. Evol. Microbiol.">
        <title>The Global Catalogue of Microorganisms (GCM) 10K type strain sequencing project: providing services to taxonomists for standard genome sequencing and annotation.</title>
        <authorList>
            <consortium name="The Broad Institute Genomics Platform"/>
            <consortium name="The Broad Institute Genome Sequencing Center for Infectious Disease"/>
            <person name="Wu L."/>
            <person name="Ma J."/>
        </authorList>
    </citation>
    <scope>NUCLEOTIDE SEQUENCE [LARGE SCALE GENOMIC DNA]</scope>
    <source>
        <strain evidence="16">JCM 17440</strain>
    </source>
</reference>
<dbReference type="InterPro" id="IPR020561">
    <property type="entry name" value="PRibGlycinamid_synth_ATP-grasp"/>
</dbReference>
<name>A0ABP8CFW9_9ACTN</name>
<comment type="cofactor">
    <cofactor evidence="1">
        <name>Mn(2+)</name>
        <dbReference type="ChEBI" id="CHEBI:29035"/>
    </cofactor>
</comment>
<dbReference type="SUPFAM" id="SSF52440">
    <property type="entry name" value="PreATP-grasp domain"/>
    <property type="match status" value="1"/>
</dbReference>
<dbReference type="InterPro" id="IPR011054">
    <property type="entry name" value="Rudment_hybrid_motif"/>
</dbReference>
<dbReference type="Gene3D" id="3.30.470.20">
    <property type="entry name" value="ATP-grasp fold, B domain"/>
    <property type="match status" value="1"/>
</dbReference>
<dbReference type="PANTHER" id="PTHR43472:SF1">
    <property type="entry name" value="PHOSPHORIBOSYLAMINE--GLYCINE LIGASE, CHLOROPLASTIC"/>
    <property type="match status" value="1"/>
</dbReference>
<evidence type="ECO:0000313" key="15">
    <source>
        <dbReference type="EMBL" id="GAA4238796.1"/>
    </source>
</evidence>
<dbReference type="InterPro" id="IPR020562">
    <property type="entry name" value="PRibGlycinamide_synth_N"/>
</dbReference>
<dbReference type="Gene3D" id="3.40.50.20">
    <property type="match status" value="1"/>
</dbReference>
<keyword evidence="16" id="KW-1185">Reference proteome</keyword>
<dbReference type="RefSeq" id="WP_344902421.1">
    <property type="nucleotide sequence ID" value="NZ_BAABAS010000020.1"/>
</dbReference>
<evidence type="ECO:0000256" key="13">
    <source>
        <dbReference type="PROSITE-ProRule" id="PRU00409"/>
    </source>
</evidence>
<accession>A0ABP8CFW9</accession>
<dbReference type="PROSITE" id="PS00184">
    <property type="entry name" value="GARS"/>
    <property type="match status" value="1"/>
</dbReference>
<evidence type="ECO:0000256" key="11">
    <source>
        <dbReference type="ARBA" id="ARBA00042864"/>
    </source>
</evidence>
<evidence type="ECO:0000256" key="1">
    <source>
        <dbReference type="ARBA" id="ARBA00001936"/>
    </source>
</evidence>
<evidence type="ECO:0000259" key="14">
    <source>
        <dbReference type="PROSITE" id="PS50975"/>
    </source>
</evidence>
<comment type="cofactor">
    <cofactor evidence="2">
        <name>Mg(2+)</name>
        <dbReference type="ChEBI" id="CHEBI:18420"/>
    </cofactor>
</comment>
<dbReference type="InterPro" id="IPR020560">
    <property type="entry name" value="PRibGlycinamide_synth_C-dom"/>
</dbReference>
<dbReference type="InterPro" id="IPR013815">
    <property type="entry name" value="ATP_grasp_subdomain_1"/>
</dbReference>
<evidence type="ECO:0000256" key="7">
    <source>
        <dbReference type="ARBA" id="ARBA00022755"/>
    </source>
</evidence>
<gene>
    <name evidence="12 15" type="primary">purD</name>
    <name evidence="15" type="ORF">GCM10022254_56220</name>
</gene>
<dbReference type="Pfam" id="PF02843">
    <property type="entry name" value="GARS_C"/>
    <property type="match status" value="1"/>
</dbReference>
<protein>
    <recommendedName>
        <fullName evidence="4 12">Phosphoribosylamine--glycine ligase</fullName>
        <ecNumber evidence="4 12">6.3.4.13</ecNumber>
    </recommendedName>
    <alternativeName>
        <fullName evidence="12">GARS</fullName>
    </alternativeName>
    <alternativeName>
        <fullName evidence="10 12">Glycinamide ribonucleotide synthetase</fullName>
    </alternativeName>
    <alternativeName>
        <fullName evidence="11 12">Phosphoribosylglycinamide synthetase</fullName>
    </alternativeName>
</protein>
<dbReference type="HAMAP" id="MF_00138">
    <property type="entry name" value="GARS"/>
    <property type="match status" value="1"/>
</dbReference>
<dbReference type="Gene3D" id="3.30.1490.20">
    <property type="entry name" value="ATP-grasp fold, A domain"/>
    <property type="match status" value="1"/>
</dbReference>
<organism evidence="15 16">
    <name type="scientific">Actinomadura meridiana</name>
    <dbReference type="NCBI Taxonomy" id="559626"/>
    <lineage>
        <taxon>Bacteria</taxon>
        <taxon>Bacillati</taxon>
        <taxon>Actinomycetota</taxon>
        <taxon>Actinomycetes</taxon>
        <taxon>Streptosporangiales</taxon>
        <taxon>Thermomonosporaceae</taxon>
        <taxon>Actinomadura</taxon>
    </lineage>
</organism>
<dbReference type="SMART" id="SM01210">
    <property type="entry name" value="GARS_C"/>
    <property type="match status" value="1"/>
</dbReference>
<comment type="similarity">
    <text evidence="9 12">Belongs to the GARS family.</text>
</comment>
<proteinExistence type="inferred from homology"/>
<keyword evidence="6 13" id="KW-0547">Nucleotide-binding</keyword>
<dbReference type="PANTHER" id="PTHR43472">
    <property type="entry name" value="PHOSPHORIBOSYLAMINE--GLYCINE LIGASE"/>
    <property type="match status" value="1"/>
</dbReference>
<dbReference type="InterPro" id="IPR016185">
    <property type="entry name" value="PreATP-grasp_dom_sf"/>
</dbReference>
<comment type="pathway">
    <text evidence="3 12">Purine metabolism; IMP biosynthesis via de novo pathway; N(1)-(5-phospho-D-ribosyl)glycinamide from 5-phospho-alpha-D-ribose 1-diphosphate: step 2/2.</text>
</comment>
<evidence type="ECO:0000256" key="6">
    <source>
        <dbReference type="ARBA" id="ARBA00022741"/>
    </source>
</evidence>
<dbReference type="GO" id="GO:0016874">
    <property type="term" value="F:ligase activity"/>
    <property type="evidence" value="ECO:0007669"/>
    <property type="project" value="UniProtKB-KW"/>
</dbReference>
<evidence type="ECO:0000313" key="16">
    <source>
        <dbReference type="Proteomes" id="UP001501710"/>
    </source>
</evidence>
<dbReference type="EC" id="6.3.4.13" evidence="4 12"/>
<evidence type="ECO:0000256" key="12">
    <source>
        <dbReference type="HAMAP-Rule" id="MF_00138"/>
    </source>
</evidence>
<comment type="caution">
    <text evidence="15">The sequence shown here is derived from an EMBL/GenBank/DDBJ whole genome shotgun (WGS) entry which is preliminary data.</text>
</comment>
<dbReference type="SUPFAM" id="SSF56059">
    <property type="entry name" value="Glutathione synthetase ATP-binding domain-like"/>
    <property type="match status" value="1"/>
</dbReference>
<dbReference type="PROSITE" id="PS50975">
    <property type="entry name" value="ATP_GRASP"/>
    <property type="match status" value="1"/>
</dbReference>
<dbReference type="InterPro" id="IPR020559">
    <property type="entry name" value="PRibGlycinamide_synth_CS"/>
</dbReference>
<dbReference type="InterPro" id="IPR011761">
    <property type="entry name" value="ATP-grasp"/>
</dbReference>
<keyword evidence="5 12" id="KW-0436">Ligase</keyword>
<sequence length="417" mass="42930">MRVLVLGSGGREHALARALHRDPAVTALHCAPGNPGTAAIAQNHQLDPCDPTAVRELAERLGVSLVVVGPEAVLVAGVGDALRKAGIPCFGPDRAAARIEASKAFAKEIMAAAGVPTAESRVCDTSAQVEEAFDAFGPPYVVKDDGLAAGKGVVVTEDRTAASEHAAGCERVVIEEFLDGPEVSLFALCDGAHAVPLLAAQDFKRAYDGDEGPNTGGMGAYTPLPWTPPGFVDEVMSTVVQPAVDELRRRETPYVGTLYAGLALTSRGVRVVEFNARFGDPETQVVLDRLATPIGTLLQACAIGGLDPSLRPEWHPGAAVTVVVAAEGYPSAPVKGDEITGLDEAAATPGAYVLHAGTKLDEDGRLVASGGRVLSVVGTGADLGEARDAAYAAVARIGLRGSHHRGDIALRAVRAGA</sequence>
<dbReference type="Pfam" id="PF01071">
    <property type="entry name" value="GARS_A"/>
    <property type="match status" value="1"/>
</dbReference>
<evidence type="ECO:0000256" key="8">
    <source>
        <dbReference type="ARBA" id="ARBA00022840"/>
    </source>
</evidence>
<dbReference type="Gene3D" id="3.90.600.10">
    <property type="entry name" value="Phosphoribosylglycinamide synthetase, C-terminal domain"/>
    <property type="match status" value="1"/>
</dbReference>
<dbReference type="InterPro" id="IPR037123">
    <property type="entry name" value="PRibGlycinamide_synth_C_sf"/>
</dbReference>
<keyword evidence="7 12" id="KW-0658">Purine biosynthesis</keyword>
<comment type="catalytic activity">
    <reaction evidence="12">
        <text>5-phospho-beta-D-ribosylamine + glycine + ATP = N(1)-(5-phospho-beta-D-ribosyl)glycinamide + ADP + phosphate + H(+)</text>
        <dbReference type="Rhea" id="RHEA:17453"/>
        <dbReference type="ChEBI" id="CHEBI:15378"/>
        <dbReference type="ChEBI" id="CHEBI:30616"/>
        <dbReference type="ChEBI" id="CHEBI:43474"/>
        <dbReference type="ChEBI" id="CHEBI:57305"/>
        <dbReference type="ChEBI" id="CHEBI:58681"/>
        <dbReference type="ChEBI" id="CHEBI:143788"/>
        <dbReference type="ChEBI" id="CHEBI:456216"/>
        <dbReference type="EC" id="6.3.4.13"/>
    </reaction>
</comment>
<dbReference type="Proteomes" id="UP001501710">
    <property type="component" value="Unassembled WGS sequence"/>
</dbReference>
<dbReference type="InterPro" id="IPR000115">
    <property type="entry name" value="PRibGlycinamide_synth"/>
</dbReference>
<dbReference type="EMBL" id="BAABAS010000020">
    <property type="protein sequence ID" value="GAA4238796.1"/>
    <property type="molecule type" value="Genomic_DNA"/>
</dbReference>
<evidence type="ECO:0000256" key="10">
    <source>
        <dbReference type="ARBA" id="ARBA00042242"/>
    </source>
</evidence>
<dbReference type="SUPFAM" id="SSF51246">
    <property type="entry name" value="Rudiment single hybrid motif"/>
    <property type="match status" value="1"/>
</dbReference>
<evidence type="ECO:0000256" key="5">
    <source>
        <dbReference type="ARBA" id="ARBA00022598"/>
    </source>
</evidence>
<evidence type="ECO:0000256" key="3">
    <source>
        <dbReference type="ARBA" id="ARBA00005174"/>
    </source>
</evidence>
<evidence type="ECO:0000256" key="9">
    <source>
        <dbReference type="ARBA" id="ARBA00038345"/>
    </source>
</evidence>
<dbReference type="Pfam" id="PF02844">
    <property type="entry name" value="GARS_N"/>
    <property type="match status" value="1"/>
</dbReference>
<keyword evidence="8 13" id="KW-0067">ATP-binding</keyword>
<dbReference type="NCBIfam" id="TIGR00877">
    <property type="entry name" value="purD"/>
    <property type="match status" value="1"/>
</dbReference>